<dbReference type="OrthoDB" id="3133596at2759"/>
<feature type="compositionally biased region" description="Basic and acidic residues" evidence="1">
    <location>
        <begin position="1"/>
        <end position="19"/>
    </location>
</feature>
<dbReference type="GeneID" id="19202565"/>
<protein>
    <recommendedName>
        <fullName evidence="4">HNH nuclease domain-containing protein</fullName>
    </recommendedName>
</protein>
<dbReference type="OMA" id="TSIMACI"/>
<evidence type="ECO:0000313" key="2">
    <source>
        <dbReference type="EMBL" id="EIW87183.1"/>
    </source>
</evidence>
<dbReference type="EMBL" id="JH711573">
    <property type="protein sequence ID" value="EIW87183.1"/>
    <property type="molecule type" value="Genomic_DNA"/>
</dbReference>
<evidence type="ECO:0008006" key="4">
    <source>
        <dbReference type="Google" id="ProtNLM"/>
    </source>
</evidence>
<sequence>MGGSHKDFPRQTADDREIQSDSDTATSADELYGLTQTPSFRRHGILGLPAKRRGPGLHTNIKKARQLDPNQGRCAITGRRTNVVSCHMLPLNTDDETLSQLEWAWGVGWRRLDVTSPYNTLFVGAEWKPFFDSGDCFLIPELPILRALRVLAQRQTAKRRIKLNKTLRGRTIFKYYFIASSSLEDAIIAVESAHRTRAVHPYPFATLCPIFSHVRPQFVMRRMQDKFKKSHGELSHALKEVLAWQESLLSEKARYQHTDTKELAARAASLGATVDIVSAGTAWMSCPNPRAFKHRLRASRRYERVCGSLSLVSCSSAENCAFPDDLCSRASWPEKKQNVHLWLAHANREAVDTGWESATLNDEQVANHLTEAEPIFAPPAEDGWRDWRPWWYRQKVTRKDSGQFSSNDWAALEFHVYLPVYYPDCGPFELVVREDST</sequence>
<gene>
    <name evidence="2" type="ORF">CONPUDRAFT_149216</name>
</gene>
<reference evidence="3" key="1">
    <citation type="journal article" date="2012" name="Science">
        <title>The Paleozoic origin of enzymatic lignin decomposition reconstructed from 31 fungal genomes.</title>
        <authorList>
            <person name="Floudas D."/>
            <person name="Binder M."/>
            <person name="Riley R."/>
            <person name="Barry K."/>
            <person name="Blanchette R.A."/>
            <person name="Henrissat B."/>
            <person name="Martinez A.T."/>
            <person name="Otillar R."/>
            <person name="Spatafora J.W."/>
            <person name="Yadav J.S."/>
            <person name="Aerts A."/>
            <person name="Benoit I."/>
            <person name="Boyd A."/>
            <person name="Carlson A."/>
            <person name="Copeland A."/>
            <person name="Coutinho P.M."/>
            <person name="de Vries R.P."/>
            <person name="Ferreira P."/>
            <person name="Findley K."/>
            <person name="Foster B."/>
            <person name="Gaskell J."/>
            <person name="Glotzer D."/>
            <person name="Gorecki P."/>
            <person name="Heitman J."/>
            <person name="Hesse C."/>
            <person name="Hori C."/>
            <person name="Igarashi K."/>
            <person name="Jurgens J.A."/>
            <person name="Kallen N."/>
            <person name="Kersten P."/>
            <person name="Kohler A."/>
            <person name="Kuees U."/>
            <person name="Kumar T.K.A."/>
            <person name="Kuo A."/>
            <person name="LaButti K."/>
            <person name="Larrondo L.F."/>
            <person name="Lindquist E."/>
            <person name="Ling A."/>
            <person name="Lombard V."/>
            <person name="Lucas S."/>
            <person name="Lundell T."/>
            <person name="Martin R."/>
            <person name="McLaughlin D.J."/>
            <person name="Morgenstern I."/>
            <person name="Morin E."/>
            <person name="Murat C."/>
            <person name="Nagy L.G."/>
            <person name="Nolan M."/>
            <person name="Ohm R.A."/>
            <person name="Patyshakuliyeva A."/>
            <person name="Rokas A."/>
            <person name="Ruiz-Duenas F.J."/>
            <person name="Sabat G."/>
            <person name="Salamov A."/>
            <person name="Samejima M."/>
            <person name="Schmutz J."/>
            <person name="Slot J.C."/>
            <person name="St John F."/>
            <person name="Stenlid J."/>
            <person name="Sun H."/>
            <person name="Sun S."/>
            <person name="Syed K."/>
            <person name="Tsang A."/>
            <person name="Wiebenga A."/>
            <person name="Young D."/>
            <person name="Pisabarro A."/>
            <person name="Eastwood D.C."/>
            <person name="Martin F."/>
            <person name="Cullen D."/>
            <person name="Grigoriev I.V."/>
            <person name="Hibbett D.S."/>
        </authorList>
    </citation>
    <scope>NUCLEOTIDE SEQUENCE [LARGE SCALE GENOMIC DNA]</scope>
    <source>
        <strain evidence="3">RWD-64-598 SS2</strain>
    </source>
</reference>
<dbReference type="KEGG" id="cput:CONPUDRAFT_149216"/>
<feature type="region of interest" description="Disordered" evidence="1">
    <location>
        <begin position="1"/>
        <end position="33"/>
    </location>
</feature>
<proteinExistence type="predicted"/>
<dbReference type="AlphaFoldDB" id="A0A5M3N6Y0"/>
<evidence type="ECO:0000256" key="1">
    <source>
        <dbReference type="SAM" id="MobiDB-lite"/>
    </source>
</evidence>
<comment type="caution">
    <text evidence="2">The sequence shown here is derived from an EMBL/GenBank/DDBJ whole genome shotgun (WGS) entry which is preliminary data.</text>
</comment>
<keyword evidence="3" id="KW-1185">Reference proteome</keyword>
<evidence type="ECO:0000313" key="3">
    <source>
        <dbReference type="Proteomes" id="UP000053558"/>
    </source>
</evidence>
<dbReference type="Proteomes" id="UP000053558">
    <property type="component" value="Unassembled WGS sequence"/>
</dbReference>
<accession>A0A5M3N6Y0</accession>
<name>A0A5M3N6Y0_CONPW</name>
<organism evidence="2 3">
    <name type="scientific">Coniophora puteana (strain RWD-64-598)</name>
    <name type="common">Brown rot fungus</name>
    <dbReference type="NCBI Taxonomy" id="741705"/>
    <lineage>
        <taxon>Eukaryota</taxon>
        <taxon>Fungi</taxon>
        <taxon>Dikarya</taxon>
        <taxon>Basidiomycota</taxon>
        <taxon>Agaricomycotina</taxon>
        <taxon>Agaricomycetes</taxon>
        <taxon>Agaricomycetidae</taxon>
        <taxon>Boletales</taxon>
        <taxon>Coniophorineae</taxon>
        <taxon>Coniophoraceae</taxon>
        <taxon>Coniophora</taxon>
    </lineage>
</organism>
<dbReference type="RefSeq" id="XP_007763756.1">
    <property type="nucleotide sequence ID" value="XM_007765566.1"/>
</dbReference>